<proteinExistence type="predicted"/>
<dbReference type="EMBL" id="MG543071">
    <property type="protein sequence ID" value="AVE15089.1"/>
    <property type="molecule type" value="Genomic_DNA"/>
</dbReference>
<dbReference type="AlphaFoldDB" id="A0A2L1K2R6"/>
<accession>A0A2L1K2R6</accession>
<evidence type="ECO:0000313" key="1">
    <source>
        <dbReference type="EMBL" id="AVE15089.1"/>
    </source>
</evidence>
<sequence>MIFYSFICPCSIDFICKINNQTPSAIILASGNAKSELGVMHKINIQSNTMPKPYWSFLGFNYRTQIELTNVQFDTIRYMANLVDQARGSLLYAIDKDHDTTDLEKCLEKRIFNLEWKISERNALIRQLTKSSILHAYK</sequence>
<dbReference type="GeneID" id="36276774"/>
<gene>
    <name evidence="1" type="primary">orf138</name>
</gene>
<protein>
    <submittedName>
        <fullName evidence="1">Uncharacterized protein</fullName>
    </submittedName>
</protein>
<geneLocation type="mitochondrion" evidence="1"/>
<organism evidence="1">
    <name type="scientific">Pseudocercospora mori</name>
    <dbReference type="NCBI Taxonomy" id="1341201"/>
    <lineage>
        <taxon>Eukaryota</taxon>
        <taxon>Fungi</taxon>
        <taxon>Dikarya</taxon>
        <taxon>Ascomycota</taxon>
        <taxon>Pezizomycotina</taxon>
        <taxon>Dothideomycetes</taxon>
        <taxon>Dothideomycetidae</taxon>
        <taxon>Mycosphaerellales</taxon>
        <taxon>Mycosphaerellaceae</taxon>
        <taxon>Pseudocercospora</taxon>
    </lineage>
</organism>
<reference evidence="1" key="1">
    <citation type="submission" date="2017-11" db="EMBL/GenBank/DDBJ databases">
        <authorList>
            <person name="Han C.G."/>
        </authorList>
    </citation>
    <scope>NUCLEOTIDE SEQUENCE</scope>
</reference>
<dbReference type="RefSeq" id="YP_009469579.1">
    <property type="nucleotide sequence ID" value="NC_037198.1"/>
</dbReference>
<name>A0A2L1K2R6_9PEZI</name>
<keyword evidence="1" id="KW-0496">Mitochondrion</keyword>